<keyword evidence="1" id="KW-1133">Transmembrane helix</keyword>
<evidence type="ECO:0000256" key="1">
    <source>
        <dbReference type="SAM" id="Phobius"/>
    </source>
</evidence>
<keyword evidence="1" id="KW-0472">Membrane</keyword>
<sequence>MDKLTKGQLTKERELELKLAILQINYESKCIANELEFQRYVRETNRKMNNMIGYMAIGGLIVIICFCIWMLVGVVNR</sequence>
<dbReference type="EMBL" id="BK014814">
    <property type="protein sequence ID" value="DAD76935.1"/>
    <property type="molecule type" value="Genomic_DNA"/>
</dbReference>
<proteinExistence type="predicted"/>
<evidence type="ECO:0000313" key="2">
    <source>
        <dbReference type="EMBL" id="DAD76935.1"/>
    </source>
</evidence>
<name>A0A8S5M4C3_9CAUD</name>
<feature type="transmembrane region" description="Helical" evidence="1">
    <location>
        <begin position="52"/>
        <end position="72"/>
    </location>
</feature>
<organism evidence="2">
    <name type="scientific">Podoviridae sp. ctnYE48</name>
    <dbReference type="NCBI Taxonomy" id="2826576"/>
    <lineage>
        <taxon>Viruses</taxon>
        <taxon>Duplodnaviria</taxon>
        <taxon>Heunggongvirae</taxon>
        <taxon>Uroviricota</taxon>
        <taxon>Caudoviricetes</taxon>
    </lineage>
</organism>
<protein>
    <submittedName>
        <fullName evidence="2">Synaptobrevin</fullName>
    </submittedName>
</protein>
<accession>A0A8S5M4C3</accession>
<reference evidence="2" key="1">
    <citation type="journal article" date="2021" name="Proc. Natl. Acad. Sci. U.S.A.">
        <title>A Catalog of Tens of Thousands of Viruses from Human Metagenomes Reveals Hidden Associations with Chronic Diseases.</title>
        <authorList>
            <person name="Tisza M.J."/>
            <person name="Buck C.B."/>
        </authorList>
    </citation>
    <scope>NUCLEOTIDE SEQUENCE</scope>
    <source>
        <strain evidence="2">CtnYE48</strain>
    </source>
</reference>
<keyword evidence="1" id="KW-0812">Transmembrane</keyword>